<organism evidence="2 3">
    <name type="scientific">Plasmodium coatneyi</name>
    <dbReference type="NCBI Taxonomy" id="208452"/>
    <lineage>
        <taxon>Eukaryota</taxon>
        <taxon>Sar</taxon>
        <taxon>Alveolata</taxon>
        <taxon>Apicomplexa</taxon>
        <taxon>Aconoidasida</taxon>
        <taxon>Haemosporida</taxon>
        <taxon>Plasmodiidae</taxon>
        <taxon>Plasmodium</taxon>
    </lineage>
</organism>
<dbReference type="Proteomes" id="UP000092716">
    <property type="component" value="Chromosome 3"/>
</dbReference>
<dbReference type="InterPro" id="IPR008780">
    <property type="entry name" value="Plasmodium_Vir"/>
</dbReference>
<dbReference type="AlphaFoldDB" id="A0A1B1DU04"/>
<dbReference type="GeneID" id="30907226"/>
<dbReference type="EMBL" id="CP016241">
    <property type="protein sequence ID" value="ANQ06260.1"/>
    <property type="molecule type" value="Genomic_DNA"/>
</dbReference>
<feature type="coiled-coil region" evidence="1">
    <location>
        <begin position="182"/>
        <end position="209"/>
    </location>
</feature>
<proteinExistence type="predicted"/>
<gene>
    <name evidence="2" type="ORF">PCOAH_00005030</name>
</gene>
<dbReference type="KEGG" id="pcot:PCOAH_00005030"/>
<name>A0A1B1DU04_9APIC</name>
<reference evidence="3" key="1">
    <citation type="submission" date="2016-06" db="EMBL/GenBank/DDBJ databases">
        <title>First high quality genome sequence of Plasmodium coatneyi using continuous long reads from single molecule, real-time sequencing.</title>
        <authorList>
            <person name="Chien J.-T."/>
            <person name="Pakala S.B."/>
            <person name="Geraldo J.A."/>
            <person name="Lapp S.A."/>
            <person name="Barnwell J.W."/>
            <person name="Kissinger J.C."/>
            <person name="Galinski M.R."/>
            <person name="Humphrey J.C."/>
        </authorList>
    </citation>
    <scope>NUCLEOTIDE SEQUENCE [LARGE SCALE GENOMIC DNA]</scope>
    <source>
        <strain evidence="3">Hackeri</strain>
    </source>
</reference>
<protein>
    <submittedName>
        <fullName evidence="2">KIR protein</fullName>
    </submittedName>
</protein>
<dbReference type="Pfam" id="PF05795">
    <property type="entry name" value="Plasmodium_Vir"/>
    <property type="match status" value="1"/>
</dbReference>
<sequence>MAHKEFYDKFDVGAEKCKDNCTEKVDTALVSINDTDGLRNKIEAAWYYVSYMYKGKDNSSNDAPCHFLYYWIGHELFESPASGNSNVSLQAICSAINDTYQNHKCEIACAPIDKEEFDERKIINDFSYDFSNIKEYLQHYNNNHNTDFNTYIDKVQAATKFMDAKCGGTEGGYCKQFWPNHKDDIQKKLQDLKTELTTAQERIAEATKAAQTAASLAKDEAVRSATTTSSLSSIFGTLVTTTLVPFLLYKVSNKKFQNLKK</sequence>
<keyword evidence="3" id="KW-1185">Reference proteome</keyword>
<keyword evidence="1" id="KW-0175">Coiled coil</keyword>
<evidence type="ECO:0000313" key="3">
    <source>
        <dbReference type="Proteomes" id="UP000092716"/>
    </source>
</evidence>
<evidence type="ECO:0000313" key="2">
    <source>
        <dbReference type="EMBL" id="ANQ06260.1"/>
    </source>
</evidence>
<accession>A0A1B1DU04</accession>
<evidence type="ECO:0000256" key="1">
    <source>
        <dbReference type="SAM" id="Coils"/>
    </source>
</evidence>
<dbReference type="OrthoDB" id="383226at2759"/>
<dbReference type="RefSeq" id="XP_019912955.1">
    <property type="nucleotide sequence ID" value="XM_020057318.1"/>
</dbReference>
<dbReference type="VEuPathDB" id="PlasmoDB:PCOAH_00005030"/>